<gene>
    <name evidence="7" type="ORF">EFQ99_27460</name>
</gene>
<dbReference type="InterPro" id="IPR001753">
    <property type="entry name" value="Enoyl-CoA_hydra/iso"/>
</dbReference>
<evidence type="ECO:0000256" key="3">
    <source>
        <dbReference type="ARBA" id="ARBA00022946"/>
    </source>
</evidence>
<evidence type="ECO:0000313" key="8">
    <source>
        <dbReference type="Proteomes" id="UP000278823"/>
    </source>
</evidence>
<dbReference type="OrthoDB" id="9795613at2"/>
<dbReference type="PANTHER" id="PTHR43602">
    <property type="match status" value="1"/>
</dbReference>
<evidence type="ECO:0000256" key="5">
    <source>
        <dbReference type="ARBA" id="ARBA00037410"/>
    </source>
</evidence>
<keyword evidence="2" id="KW-0276">Fatty acid metabolism</keyword>
<evidence type="ECO:0000256" key="1">
    <source>
        <dbReference type="ARBA" id="ARBA00005254"/>
    </source>
</evidence>
<dbReference type="SUPFAM" id="SSF52096">
    <property type="entry name" value="ClpP/crotonase"/>
    <property type="match status" value="1"/>
</dbReference>
<dbReference type="RefSeq" id="WP_126924342.1">
    <property type="nucleotide sequence ID" value="NZ_ML133697.1"/>
</dbReference>
<protein>
    <recommendedName>
        <fullName evidence="6">Enoyl-CoA hydratase domain-containing protein 3, mitochondrial</fullName>
    </recommendedName>
</protein>
<sequence>MAEILSFPDADRMEEGGLLARSLRDGVLRLVLNNPPTNVLSMALLEVLMVALETAEADPEVRVVVIASTGNVFSAGHDLKELTAHRADEDQGTGFFERTFRLCADLMLKIAHLPKPVIAEVDGLATAAGCQLVASCDLAICTDTATFCTPGVNIGLFCSTPMVAVSRAAHRKQAMEMLLTGETIDASTAKDFGLVNRIVPKQYLAQVVSKYAGVIASKSPLTLKIGKEAFYRQLELPVEAAYDYTARVMVENMLTQDAQEGIGAFLGKRTPEWKGE</sequence>
<dbReference type="EMBL" id="RJTH01000013">
    <property type="protein sequence ID" value="RUM21227.1"/>
    <property type="molecule type" value="Genomic_DNA"/>
</dbReference>
<keyword evidence="8" id="KW-1185">Reference proteome</keyword>
<keyword evidence="7" id="KW-0456">Lyase</keyword>
<dbReference type="AlphaFoldDB" id="A0A432PDI2"/>
<dbReference type="Pfam" id="PF00378">
    <property type="entry name" value="ECH_1"/>
    <property type="match status" value="1"/>
</dbReference>
<dbReference type="InterPro" id="IPR052377">
    <property type="entry name" value="Mitochondrial_ECH-domain"/>
</dbReference>
<comment type="similarity">
    <text evidence="1">Belongs to the enoyl-CoA hydratase/isomerase family.</text>
</comment>
<dbReference type="InterPro" id="IPR014748">
    <property type="entry name" value="Enoyl-CoA_hydra_C"/>
</dbReference>
<dbReference type="GO" id="GO:0016836">
    <property type="term" value="F:hydro-lyase activity"/>
    <property type="evidence" value="ECO:0007669"/>
    <property type="project" value="TreeGrafter"/>
</dbReference>
<dbReference type="PANTHER" id="PTHR43602:SF1">
    <property type="entry name" value="ENOYL-COA HYDRATASE DOMAIN-CONTAINING PROTEIN 3, MITOCHONDRIAL"/>
    <property type="match status" value="1"/>
</dbReference>
<evidence type="ECO:0000256" key="4">
    <source>
        <dbReference type="ARBA" id="ARBA00023098"/>
    </source>
</evidence>
<evidence type="ECO:0000256" key="6">
    <source>
        <dbReference type="ARBA" id="ARBA00040545"/>
    </source>
</evidence>
<keyword evidence="3" id="KW-0809">Transit peptide</keyword>
<name>A0A432PDI2_9HYPH</name>
<evidence type="ECO:0000313" key="7">
    <source>
        <dbReference type="EMBL" id="RUM21227.1"/>
    </source>
</evidence>
<reference evidence="8" key="1">
    <citation type="submission" date="2018-11" db="EMBL/GenBank/DDBJ databases">
        <title>Rhizobium chutanense sp. nov., isolated from root nodules of Phaseolus vulgaris in China.</title>
        <authorList>
            <person name="Huo Y."/>
        </authorList>
    </citation>
    <scope>NUCLEOTIDE SEQUENCE [LARGE SCALE GENOMIC DNA]</scope>
    <source>
        <strain evidence="8">CCBAU 65647</strain>
    </source>
</reference>
<dbReference type="Proteomes" id="UP000278823">
    <property type="component" value="Unassembled WGS sequence"/>
</dbReference>
<dbReference type="GO" id="GO:0006631">
    <property type="term" value="P:fatty acid metabolic process"/>
    <property type="evidence" value="ECO:0007669"/>
    <property type="project" value="UniProtKB-KW"/>
</dbReference>
<dbReference type="Gene3D" id="3.90.226.10">
    <property type="entry name" value="2-enoyl-CoA Hydratase, Chain A, domain 1"/>
    <property type="match status" value="1"/>
</dbReference>
<keyword evidence="4" id="KW-0443">Lipid metabolism</keyword>
<comment type="caution">
    <text evidence="7">The sequence shown here is derived from an EMBL/GenBank/DDBJ whole genome shotgun (WGS) entry which is preliminary data.</text>
</comment>
<dbReference type="NCBIfam" id="NF006008">
    <property type="entry name" value="PRK08139.1"/>
    <property type="match status" value="1"/>
</dbReference>
<comment type="function">
    <text evidence="5">May play a role in fatty acid biosynthesis and insulin sensitivity.</text>
</comment>
<accession>A0A432PDI2</accession>
<proteinExistence type="inferred from homology"/>
<evidence type="ECO:0000256" key="2">
    <source>
        <dbReference type="ARBA" id="ARBA00022832"/>
    </source>
</evidence>
<organism evidence="7 8">
    <name type="scientific">Rhizobium vallis</name>
    <dbReference type="NCBI Taxonomy" id="634290"/>
    <lineage>
        <taxon>Bacteria</taxon>
        <taxon>Pseudomonadati</taxon>
        <taxon>Pseudomonadota</taxon>
        <taxon>Alphaproteobacteria</taxon>
        <taxon>Hyphomicrobiales</taxon>
        <taxon>Rhizobiaceae</taxon>
        <taxon>Rhizobium/Agrobacterium group</taxon>
        <taxon>Rhizobium</taxon>
    </lineage>
</organism>
<dbReference type="CDD" id="cd06558">
    <property type="entry name" value="crotonase-like"/>
    <property type="match status" value="1"/>
</dbReference>
<dbReference type="InterPro" id="IPR029045">
    <property type="entry name" value="ClpP/crotonase-like_dom_sf"/>
</dbReference>
<dbReference type="Gene3D" id="1.10.12.10">
    <property type="entry name" value="Lyase 2-enoyl-coa Hydratase, Chain A, domain 2"/>
    <property type="match status" value="1"/>
</dbReference>